<name>A0AAV2E7A7_9ROSI</name>
<sequence length="68" mass="7389">MHPAVDPALVEPDAGVPPLEQLPARAPGCCRCPELQQPIHQQQQLHHPEQSVIPASRGWIASRLSLGE</sequence>
<protein>
    <submittedName>
        <fullName evidence="2">Uncharacterized protein</fullName>
    </submittedName>
</protein>
<evidence type="ECO:0000313" key="2">
    <source>
        <dbReference type="EMBL" id="CAL1381831.1"/>
    </source>
</evidence>
<organism evidence="2 3">
    <name type="scientific">Linum trigynum</name>
    <dbReference type="NCBI Taxonomy" id="586398"/>
    <lineage>
        <taxon>Eukaryota</taxon>
        <taxon>Viridiplantae</taxon>
        <taxon>Streptophyta</taxon>
        <taxon>Embryophyta</taxon>
        <taxon>Tracheophyta</taxon>
        <taxon>Spermatophyta</taxon>
        <taxon>Magnoliopsida</taxon>
        <taxon>eudicotyledons</taxon>
        <taxon>Gunneridae</taxon>
        <taxon>Pentapetalae</taxon>
        <taxon>rosids</taxon>
        <taxon>fabids</taxon>
        <taxon>Malpighiales</taxon>
        <taxon>Linaceae</taxon>
        <taxon>Linum</taxon>
    </lineage>
</organism>
<accession>A0AAV2E7A7</accession>
<keyword evidence="3" id="KW-1185">Reference proteome</keyword>
<dbReference type="Proteomes" id="UP001497516">
    <property type="component" value="Chromosome 4"/>
</dbReference>
<gene>
    <name evidence="2" type="ORF">LTRI10_LOCUS23186</name>
</gene>
<evidence type="ECO:0000313" key="3">
    <source>
        <dbReference type="Proteomes" id="UP001497516"/>
    </source>
</evidence>
<dbReference type="AlphaFoldDB" id="A0AAV2E7A7"/>
<reference evidence="2 3" key="1">
    <citation type="submission" date="2024-04" db="EMBL/GenBank/DDBJ databases">
        <authorList>
            <person name="Fracassetti M."/>
        </authorList>
    </citation>
    <scope>NUCLEOTIDE SEQUENCE [LARGE SCALE GENOMIC DNA]</scope>
</reference>
<dbReference type="EMBL" id="OZ034817">
    <property type="protein sequence ID" value="CAL1381831.1"/>
    <property type="molecule type" value="Genomic_DNA"/>
</dbReference>
<feature type="region of interest" description="Disordered" evidence="1">
    <location>
        <begin position="1"/>
        <end position="23"/>
    </location>
</feature>
<proteinExistence type="predicted"/>
<evidence type="ECO:0000256" key="1">
    <source>
        <dbReference type="SAM" id="MobiDB-lite"/>
    </source>
</evidence>